<keyword evidence="2" id="KW-0694">RNA-binding</keyword>
<organism evidence="4">
    <name type="scientific">Fibrocapsa japonica</name>
    <dbReference type="NCBI Taxonomy" id="94617"/>
    <lineage>
        <taxon>Eukaryota</taxon>
        <taxon>Sar</taxon>
        <taxon>Stramenopiles</taxon>
        <taxon>Ochrophyta</taxon>
        <taxon>Raphidophyceae</taxon>
        <taxon>Chattonellales</taxon>
        <taxon>Chattonellaceae</taxon>
        <taxon>Fibrocapsa</taxon>
    </lineage>
</organism>
<dbReference type="GO" id="GO:0003723">
    <property type="term" value="F:RNA binding"/>
    <property type="evidence" value="ECO:0007669"/>
    <property type="project" value="UniProtKB-UniRule"/>
</dbReference>
<dbReference type="InterPro" id="IPR004088">
    <property type="entry name" value="KH_dom_type_1"/>
</dbReference>
<dbReference type="PROSITE" id="PS50084">
    <property type="entry name" value="KH_TYPE_1"/>
    <property type="match status" value="1"/>
</dbReference>
<evidence type="ECO:0000259" key="3">
    <source>
        <dbReference type="SMART" id="SM00322"/>
    </source>
</evidence>
<accession>A0A7S2UXL3</accession>
<sequence>MGAYGAAAAGFGVGGMTAPGLYPYGAPPPVQGAVGGGGATVGLPSVTQNGPEISAQIEVPDDCVGAILGRGGTILNQIKAASGAFIRLSNKGEYAPGTANRIVSIKGPVQATQDAQLMIHQRVQQCQQERAGQSAMYKG</sequence>
<evidence type="ECO:0000313" key="4">
    <source>
        <dbReference type="EMBL" id="CAD9860189.1"/>
    </source>
</evidence>
<keyword evidence="1" id="KW-0677">Repeat</keyword>
<dbReference type="InterPro" id="IPR004087">
    <property type="entry name" value="KH_dom"/>
</dbReference>
<dbReference type="InterPro" id="IPR036612">
    <property type="entry name" value="KH_dom_type_1_sf"/>
</dbReference>
<protein>
    <recommendedName>
        <fullName evidence="3">K Homology domain-containing protein</fullName>
    </recommendedName>
</protein>
<dbReference type="SMART" id="SM00322">
    <property type="entry name" value="KH"/>
    <property type="match status" value="1"/>
</dbReference>
<feature type="domain" description="K Homology" evidence="3">
    <location>
        <begin position="51"/>
        <end position="124"/>
    </location>
</feature>
<dbReference type="EMBL" id="HBHR01005505">
    <property type="protein sequence ID" value="CAD9860189.1"/>
    <property type="molecule type" value="Transcribed_RNA"/>
</dbReference>
<evidence type="ECO:0000256" key="2">
    <source>
        <dbReference type="PROSITE-ProRule" id="PRU00117"/>
    </source>
</evidence>
<dbReference type="Gene3D" id="3.30.1370.10">
    <property type="entry name" value="K Homology domain, type 1"/>
    <property type="match status" value="1"/>
</dbReference>
<proteinExistence type="predicted"/>
<name>A0A7S2UXL3_9STRA</name>
<dbReference type="Pfam" id="PF00013">
    <property type="entry name" value="KH_1"/>
    <property type="match status" value="1"/>
</dbReference>
<dbReference type="PANTHER" id="PTHR10288">
    <property type="entry name" value="KH DOMAIN CONTAINING RNA BINDING PROTEIN"/>
    <property type="match status" value="1"/>
</dbReference>
<dbReference type="AlphaFoldDB" id="A0A7S2UXL3"/>
<gene>
    <name evidence="4" type="ORF">FJAP1339_LOCUS2710</name>
</gene>
<reference evidence="4" key="1">
    <citation type="submission" date="2021-01" db="EMBL/GenBank/DDBJ databases">
        <authorList>
            <person name="Corre E."/>
            <person name="Pelletier E."/>
            <person name="Niang G."/>
            <person name="Scheremetjew M."/>
            <person name="Finn R."/>
            <person name="Kale V."/>
            <person name="Holt S."/>
            <person name="Cochrane G."/>
            <person name="Meng A."/>
            <person name="Brown T."/>
            <person name="Cohen L."/>
        </authorList>
    </citation>
    <scope>NUCLEOTIDE SEQUENCE</scope>
    <source>
        <strain evidence="4">CCMP1661</strain>
    </source>
</reference>
<evidence type="ECO:0000256" key="1">
    <source>
        <dbReference type="ARBA" id="ARBA00022737"/>
    </source>
</evidence>
<dbReference type="SUPFAM" id="SSF54791">
    <property type="entry name" value="Eukaryotic type KH-domain (KH-domain type I)"/>
    <property type="match status" value="1"/>
</dbReference>